<organism evidence="1 2">
    <name type="scientific">Simplicispira suum</name>
    <dbReference type="NCBI Taxonomy" id="2109915"/>
    <lineage>
        <taxon>Bacteria</taxon>
        <taxon>Pseudomonadati</taxon>
        <taxon>Pseudomonadota</taxon>
        <taxon>Betaproteobacteria</taxon>
        <taxon>Burkholderiales</taxon>
        <taxon>Comamonadaceae</taxon>
        <taxon>Simplicispira</taxon>
    </lineage>
</organism>
<dbReference type="AlphaFoldDB" id="A0A2S0N5S2"/>
<dbReference type="SUPFAM" id="SSF52833">
    <property type="entry name" value="Thioredoxin-like"/>
    <property type="match status" value="1"/>
</dbReference>
<keyword evidence="2" id="KW-1185">Reference proteome</keyword>
<dbReference type="KEGG" id="simp:C6571_18700"/>
<evidence type="ECO:0008006" key="3">
    <source>
        <dbReference type="Google" id="ProtNLM"/>
    </source>
</evidence>
<name>A0A2S0N5S2_9BURK</name>
<gene>
    <name evidence="1" type="ORF">C6571_18700</name>
</gene>
<sequence length="238" mass="25880">MSFSVARRALLGAIALATLPSYGLEKRRTTSLQDTAPESPVGKPYDKVPSVVKADKDRVRLLFTYDCQFCRSYHNGIVQWGNTLPSPLRFEATPVLTSDSDNLVLAIYGRLLMQGLAPSKLKLYDYAMYTYVQGDKDAGVAPKQIITADEVIRLIGQQAEVPLVNLRAFIKQHGAAIEKQIPNHAMMISTYGLKATPSVAIGGQVVVTPDHAGGDPQQFLLLLNALTSRLIQGGLNAL</sequence>
<proteinExistence type="predicted"/>
<dbReference type="EMBL" id="CP027670">
    <property type="protein sequence ID" value="AVO43456.1"/>
    <property type="molecule type" value="Genomic_DNA"/>
</dbReference>
<evidence type="ECO:0000313" key="1">
    <source>
        <dbReference type="EMBL" id="AVO43456.1"/>
    </source>
</evidence>
<dbReference type="InterPro" id="IPR036249">
    <property type="entry name" value="Thioredoxin-like_sf"/>
</dbReference>
<dbReference type="Proteomes" id="UP000239326">
    <property type="component" value="Plasmid unnamed1"/>
</dbReference>
<dbReference type="Gene3D" id="3.40.30.10">
    <property type="entry name" value="Glutaredoxin"/>
    <property type="match status" value="1"/>
</dbReference>
<geneLocation type="plasmid" evidence="1 2">
    <name>unnamed1</name>
</geneLocation>
<evidence type="ECO:0000313" key="2">
    <source>
        <dbReference type="Proteomes" id="UP000239326"/>
    </source>
</evidence>
<dbReference type="OrthoDB" id="9784896at2"/>
<keyword evidence="1" id="KW-0614">Plasmid</keyword>
<accession>A0A2S0N5S2</accession>
<protein>
    <recommendedName>
        <fullName evidence="3">Disulfide bond formation protein DsbA</fullName>
    </recommendedName>
</protein>
<reference evidence="1 2" key="1">
    <citation type="submission" date="2018-03" db="EMBL/GenBank/DDBJ databases">
        <title>Genome sequencing of Simplicispira sp.</title>
        <authorList>
            <person name="Kim S.-J."/>
            <person name="Heo J."/>
            <person name="Kwon S.-W."/>
        </authorList>
    </citation>
    <scope>NUCLEOTIDE SEQUENCE [LARGE SCALE GENOMIC DNA]</scope>
    <source>
        <strain evidence="1 2">SC1-8</strain>
        <plasmid evidence="1 2">unnamed1</plasmid>
    </source>
</reference>
<dbReference type="RefSeq" id="WP_106448404.1">
    <property type="nucleotide sequence ID" value="NZ_CP027670.1"/>
</dbReference>